<dbReference type="AlphaFoldDB" id="A0A3T0EAH7"/>
<dbReference type="RefSeq" id="WP_127567446.1">
    <property type="nucleotide sequence ID" value="NZ_BMFB01000003.1"/>
</dbReference>
<evidence type="ECO:0000313" key="2">
    <source>
        <dbReference type="Proteomes" id="UP000286954"/>
    </source>
</evidence>
<dbReference type="Pfam" id="PF05071">
    <property type="entry name" value="NDUFA12"/>
    <property type="match status" value="1"/>
</dbReference>
<organism evidence="1 2">
    <name type="scientific">Glycocaulis alkaliphilus</name>
    <dbReference type="NCBI Taxonomy" id="1434191"/>
    <lineage>
        <taxon>Bacteria</taxon>
        <taxon>Pseudomonadati</taxon>
        <taxon>Pseudomonadota</taxon>
        <taxon>Alphaproteobacteria</taxon>
        <taxon>Maricaulales</taxon>
        <taxon>Maricaulaceae</taxon>
        <taxon>Glycocaulis</taxon>
    </lineage>
</organism>
<protein>
    <submittedName>
        <fullName evidence="1">NADH dehydrogenase</fullName>
    </submittedName>
</protein>
<gene>
    <name evidence="1" type="ORF">X907_1952</name>
</gene>
<reference evidence="1 2" key="1">
    <citation type="submission" date="2016-12" db="EMBL/GenBank/DDBJ databases">
        <title>The genome of dimorphic prosthecate Glycocaulis alkaliphilus 6b-8t, isolated from crude oil dictates its adaptability in petroleum environments.</title>
        <authorList>
            <person name="Wu X.-L."/>
            <person name="Geng S."/>
        </authorList>
    </citation>
    <scope>NUCLEOTIDE SEQUENCE [LARGE SCALE GENOMIC DNA]</scope>
    <source>
        <strain evidence="1 2">6B-8</strain>
    </source>
</reference>
<dbReference type="PANTHER" id="PTHR12910:SF2">
    <property type="entry name" value="NADH DEHYDROGENASE [UBIQUINONE] 1 ALPHA SUBCOMPLEX SUBUNIT 12"/>
    <property type="match status" value="1"/>
</dbReference>
<dbReference type="InterPro" id="IPR007763">
    <property type="entry name" value="NDUFA12"/>
</dbReference>
<keyword evidence="2" id="KW-1185">Reference proteome</keyword>
<dbReference type="OrthoDB" id="9795340at2"/>
<name>A0A3T0EAH7_9PROT</name>
<dbReference type="PANTHER" id="PTHR12910">
    <property type="entry name" value="NADH-UBIQUINONE OXIDOREDUCTASE SUBUNIT B17.2"/>
    <property type="match status" value="1"/>
</dbReference>
<dbReference type="GO" id="GO:0006979">
    <property type="term" value="P:response to oxidative stress"/>
    <property type="evidence" value="ECO:0007669"/>
    <property type="project" value="TreeGrafter"/>
</dbReference>
<dbReference type="NCBIfam" id="NF006040">
    <property type="entry name" value="PRK08183.1"/>
    <property type="match status" value="1"/>
</dbReference>
<dbReference type="GO" id="GO:0045271">
    <property type="term" value="C:respiratory chain complex I"/>
    <property type="evidence" value="ECO:0007669"/>
    <property type="project" value="InterPro"/>
</dbReference>
<proteinExistence type="predicted"/>
<dbReference type="Proteomes" id="UP000286954">
    <property type="component" value="Chromosome"/>
</dbReference>
<sequence length="135" mass="15310">MLDFIGRLFAWWNGATLGALWTISRGGKLVGEDDYGNRYYQERKSGSGADGVPRRWVIYNGYADASRVPADWHGWLHHTFAEAPVDAPLPRREWELDHKPNMTGTLYAYRPAGSLADPRPRARSTADYESWNPEG</sequence>
<evidence type="ECO:0000313" key="1">
    <source>
        <dbReference type="EMBL" id="AZU04475.1"/>
    </source>
</evidence>
<dbReference type="KEGG" id="gak:X907_1952"/>
<dbReference type="EMBL" id="CP018911">
    <property type="protein sequence ID" value="AZU04475.1"/>
    <property type="molecule type" value="Genomic_DNA"/>
</dbReference>
<accession>A0A3T0EAH7</accession>